<comment type="caution">
    <text evidence="1">The sequence shown here is derived from an EMBL/GenBank/DDBJ whole genome shotgun (WGS) entry which is preliminary data.</text>
</comment>
<reference evidence="1" key="1">
    <citation type="submission" date="2021-06" db="EMBL/GenBank/DDBJ databases">
        <authorList>
            <person name="Kallberg Y."/>
            <person name="Tangrot J."/>
            <person name="Rosling A."/>
        </authorList>
    </citation>
    <scope>NUCLEOTIDE SEQUENCE</scope>
    <source>
        <strain evidence="1">CL356</strain>
    </source>
</reference>
<accession>A0ACA9LLN8</accession>
<protein>
    <submittedName>
        <fullName evidence="1">6108_t:CDS:1</fullName>
    </submittedName>
</protein>
<proteinExistence type="predicted"/>
<dbReference type="EMBL" id="CAJVPT010007164">
    <property type="protein sequence ID" value="CAG8538183.1"/>
    <property type="molecule type" value="Genomic_DNA"/>
</dbReference>
<organism evidence="1 2">
    <name type="scientific">Acaulospora colombiana</name>
    <dbReference type="NCBI Taxonomy" id="27376"/>
    <lineage>
        <taxon>Eukaryota</taxon>
        <taxon>Fungi</taxon>
        <taxon>Fungi incertae sedis</taxon>
        <taxon>Mucoromycota</taxon>
        <taxon>Glomeromycotina</taxon>
        <taxon>Glomeromycetes</taxon>
        <taxon>Diversisporales</taxon>
        <taxon>Acaulosporaceae</taxon>
        <taxon>Acaulospora</taxon>
    </lineage>
</organism>
<dbReference type="Proteomes" id="UP000789525">
    <property type="component" value="Unassembled WGS sequence"/>
</dbReference>
<evidence type="ECO:0000313" key="2">
    <source>
        <dbReference type="Proteomes" id="UP000789525"/>
    </source>
</evidence>
<evidence type="ECO:0000313" key="1">
    <source>
        <dbReference type="EMBL" id="CAG8538183.1"/>
    </source>
</evidence>
<gene>
    <name evidence="1" type="ORF">ACOLOM_LOCUS4361</name>
</gene>
<sequence>MALLDNRVDLEDPIHYLTWLIYPRGNGAAVALKNTLMDVIGYVRGRLKNLHLEC</sequence>
<name>A0ACA9LLN8_9GLOM</name>
<keyword evidence="2" id="KW-1185">Reference proteome</keyword>